<gene>
    <name evidence="1" type="ORF">EX30DRAFT_372611</name>
</gene>
<dbReference type="AlphaFoldDB" id="A0A4S2MTN0"/>
<keyword evidence="2" id="KW-1185">Reference proteome</keyword>
<evidence type="ECO:0000313" key="2">
    <source>
        <dbReference type="Proteomes" id="UP000298138"/>
    </source>
</evidence>
<accession>A0A4S2MTN0</accession>
<evidence type="ECO:0000313" key="1">
    <source>
        <dbReference type="EMBL" id="TGZ79837.1"/>
    </source>
</evidence>
<sequence>MSFKCPYCGFASANAVTTCAKCGKYVGGRRPVHCRIENVQSSGQPQNLAIAELPEADADFDRTRL</sequence>
<dbReference type="EMBL" id="ML220128">
    <property type="protein sequence ID" value="TGZ79837.1"/>
    <property type="molecule type" value="Genomic_DNA"/>
</dbReference>
<proteinExistence type="predicted"/>
<reference evidence="1 2" key="1">
    <citation type="submission" date="2019-04" db="EMBL/GenBank/DDBJ databases">
        <title>Comparative genomics and transcriptomics to analyze fruiting body development in filamentous ascomycetes.</title>
        <authorList>
            <consortium name="DOE Joint Genome Institute"/>
            <person name="Lutkenhaus R."/>
            <person name="Traeger S."/>
            <person name="Breuer J."/>
            <person name="Kuo A."/>
            <person name="Lipzen A."/>
            <person name="Pangilinan J."/>
            <person name="Dilworth D."/>
            <person name="Sandor L."/>
            <person name="Poggeler S."/>
            <person name="Barry K."/>
            <person name="Grigoriev I.V."/>
            <person name="Nowrousian M."/>
        </authorList>
    </citation>
    <scope>NUCLEOTIDE SEQUENCE [LARGE SCALE GENOMIC DNA]</scope>
    <source>
        <strain evidence="1 2">CBS 389.68</strain>
    </source>
</reference>
<dbReference type="InParanoid" id="A0A4S2MTN0"/>
<dbReference type="Proteomes" id="UP000298138">
    <property type="component" value="Unassembled WGS sequence"/>
</dbReference>
<organism evidence="1 2">
    <name type="scientific">Ascodesmis nigricans</name>
    <dbReference type="NCBI Taxonomy" id="341454"/>
    <lineage>
        <taxon>Eukaryota</taxon>
        <taxon>Fungi</taxon>
        <taxon>Dikarya</taxon>
        <taxon>Ascomycota</taxon>
        <taxon>Pezizomycotina</taxon>
        <taxon>Pezizomycetes</taxon>
        <taxon>Pezizales</taxon>
        <taxon>Ascodesmidaceae</taxon>
        <taxon>Ascodesmis</taxon>
    </lineage>
</organism>
<protein>
    <submittedName>
        <fullName evidence="1">Uncharacterized protein</fullName>
    </submittedName>
</protein>
<name>A0A4S2MTN0_9PEZI</name>